<dbReference type="InterPro" id="IPR007712">
    <property type="entry name" value="RelE/ParE_toxin"/>
</dbReference>
<organism evidence="2 3">
    <name type="scientific">Phytopseudomonas dryadis</name>
    <dbReference type="NCBI Taxonomy" id="2487520"/>
    <lineage>
        <taxon>Bacteria</taxon>
        <taxon>Pseudomonadati</taxon>
        <taxon>Pseudomonadota</taxon>
        <taxon>Gammaproteobacteria</taxon>
        <taxon>Pseudomonadales</taxon>
        <taxon>Pseudomonadaceae</taxon>
        <taxon>Phytopseudomonas</taxon>
    </lineage>
</organism>
<gene>
    <name evidence="2" type="ORF">DNK44_12850</name>
</gene>
<comment type="caution">
    <text evidence="2">The sequence shown here is derived from an EMBL/GenBank/DDBJ whole genome shotgun (WGS) entry which is preliminary data.</text>
</comment>
<evidence type="ECO:0000256" key="1">
    <source>
        <dbReference type="ARBA" id="ARBA00022649"/>
    </source>
</evidence>
<proteinExistence type="predicted"/>
<keyword evidence="1" id="KW-1277">Toxin-antitoxin system</keyword>
<evidence type="ECO:0000313" key="3">
    <source>
        <dbReference type="Proteomes" id="UP000293172"/>
    </source>
</evidence>
<dbReference type="Pfam" id="PF05016">
    <property type="entry name" value="ParE_toxin"/>
    <property type="match status" value="1"/>
</dbReference>
<sequence>MAQYRITHDARDDIVDALGYTQVQFGAEARRRYQSLILTAFGSFAEQPERIGSLARDELAEGIRSLHLIYCRGKAAGGRIARPRHVVFYRLGADQVVEIVRLLHEAMEVKRHLPSRGA</sequence>
<protein>
    <submittedName>
        <fullName evidence="2">Type II toxin-antitoxin system RelE/ParE family toxin</fullName>
    </submittedName>
</protein>
<dbReference type="InterPro" id="IPR035093">
    <property type="entry name" value="RelE/ParE_toxin_dom_sf"/>
</dbReference>
<accession>A0A4Q9R0C2</accession>
<reference evidence="2 3" key="1">
    <citation type="submission" date="2018-06" db="EMBL/GenBank/DDBJ databases">
        <title>Three novel Pseudomonas species isolated from symptomatic oak.</title>
        <authorList>
            <person name="Bueno-Gonzalez V."/>
            <person name="Brady C."/>
        </authorList>
    </citation>
    <scope>NUCLEOTIDE SEQUENCE [LARGE SCALE GENOMIC DNA]</scope>
    <source>
        <strain evidence="2 3">P6B</strain>
    </source>
</reference>
<dbReference type="EMBL" id="QJUL01000016">
    <property type="protein sequence ID" value="TBU92067.1"/>
    <property type="molecule type" value="Genomic_DNA"/>
</dbReference>
<evidence type="ECO:0000313" key="2">
    <source>
        <dbReference type="EMBL" id="TBU92067.1"/>
    </source>
</evidence>
<name>A0A4Q9R0C2_9GAMM</name>
<dbReference type="Gene3D" id="3.30.2310.20">
    <property type="entry name" value="RelE-like"/>
    <property type="match status" value="1"/>
</dbReference>
<dbReference type="RefSeq" id="WP_131198156.1">
    <property type="nucleotide sequence ID" value="NZ_QJUL01000016.1"/>
</dbReference>
<dbReference type="AlphaFoldDB" id="A0A4Q9R0C2"/>
<dbReference type="OrthoDB" id="516834at2"/>
<dbReference type="Proteomes" id="UP000293172">
    <property type="component" value="Unassembled WGS sequence"/>
</dbReference>